<dbReference type="Proteomes" id="UP000037122">
    <property type="component" value="Unassembled WGS sequence"/>
</dbReference>
<feature type="transmembrane region" description="Helical" evidence="1">
    <location>
        <begin position="44"/>
        <end position="67"/>
    </location>
</feature>
<keyword evidence="1" id="KW-1133">Transmembrane helix</keyword>
<accession>A0A0L0NW43</accession>
<organism evidence="2 3">
    <name type="scientific">Candidozyma auris</name>
    <name type="common">Yeast</name>
    <name type="synonym">Candida auris</name>
    <dbReference type="NCBI Taxonomy" id="498019"/>
    <lineage>
        <taxon>Eukaryota</taxon>
        <taxon>Fungi</taxon>
        <taxon>Dikarya</taxon>
        <taxon>Ascomycota</taxon>
        <taxon>Saccharomycotina</taxon>
        <taxon>Pichiomycetes</taxon>
        <taxon>Metschnikowiaceae</taxon>
        <taxon>Candidozyma</taxon>
    </lineage>
</organism>
<name>A0A0L0NW43_CANAR</name>
<gene>
    <name evidence="2" type="ORF">QG37_05016</name>
</gene>
<keyword evidence="1" id="KW-0812">Transmembrane</keyword>
<evidence type="ECO:0000313" key="3">
    <source>
        <dbReference type="Proteomes" id="UP000037122"/>
    </source>
</evidence>
<dbReference type="AlphaFoldDB" id="A0A0L0NW43"/>
<reference evidence="3" key="1">
    <citation type="journal article" date="2015" name="BMC Genomics">
        <title>Draft genome of a commonly misdiagnosed multidrug resistant pathogen Candida auris.</title>
        <authorList>
            <person name="Chatterjee S."/>
            <person name="Alampalli S.V."/>
            <person name="Nageshan R.K."/>
            <person name="Chettiar S.T."/>
            <person name="Joshi S."/>
            <person name="Tatu U.S."/>
        </authorList>
    </citation>
    <scope>NUCLEOTIDE SEQUENCE [LARGE SCALE GENOMIC DNA]</scope>
    <source>
        <strain evidence="3">6684</strain>
    </source>
</reference>
<dbReference type="EMBL" id="LGST01000034">
    <property type="protein sequence ID" value="KND98249.1"/>
    <property type="molecule type" value="Genomic_DNA"/>
</dbReference>
<evidence type="ECO:0000256" key="1">
    <source>
        <dbReference type="SAM" id="Phobius"/>
    </source>
</evidence>
<evidence type="ECO:0000313" key="2">
    <source>
        <dbReference type="EMBL" id="KND98249.1"/>
    </source>
</evidence>
<dbReference type="VEuPathDB" id="FungiDB:QG37_05016"/>
<sequence length="125" mass="14631">MERRGQVWGRSFSTIETKKLQRRGDTEKFGIGGAVAPRSPRFPLFCWLMFAPGLSFKQLFCIFWGFFPYGRLDCWAPKRQISLQDSRREPHGVGCVRGKESQNDHHARMLKQNYLPRRFISTGFM</sequence>
<protein>
    <submittedName>
        <fullName evidence="2">Uncharacterized protein</fullName>
    </submittedName>
</protein>
<comment type="caution">
    <text evidence="2">The sequence shown here is derived from an EMBL/GenBank/DDBJ whole genome shotgun (WGS) entry which is preliminary data.</text>
</comment>
<keyword evidence="1" id="KW-0472">Membrane</keyword>
<proteinExistence type="predicted"/>